<organism evidence="1 2">
    <name type="scientific">Tannerella sp. oral taxon BU063 isolate Cell 6/7/9</name>
    <dbReference type="NCBI Taxonomy" id="1411021"/>
    <lineage>
        <taxon>Bacteria</taxon>
        <taxon>Pseudomonadati</taxon>
        <taxon>Bacteroidota</taxon>
        <taxon>Bacteroidia</taxon>
        <taxon>Bacteroidales</taxon>
        <taxon>Tannerellaceae</taxon>
        <taxon>Tannerella</taxon>
    </lineage>
</organism>
<dbReference type="EMBL" id="AYYD01001008">
    <property type="protein sequence ID" value="ETK09717.1"/>
    <property type="molecule type" value="Genomic_DNA"/>
</dbReference>
<sequence>MATDTTQQRTASQIAIFVYFSRLHQPTFRFWVIDLKTKPRVLYKMSRIARANAGQGLAGKAFLRYFATVK</sequence>
<dbReference type="PATRIC" id="fig|1411021.3.peg.956"/>
<name>W2CTG3_9BACT</name>
<keyword evidence="2" id="KW-1185">Reference proteome</keyword>
<evidence type="ECO:0000313" key="2">
    <source>
        <dbReference type="Proteomes" id="UP000018874"/>
    </source>
</evidence>
<accession>W2CTG3</accession>
<evidence type="ECO:0000313" key="1">
    <source>
        <dbReference type="EMBL" id="ETK09717.1"/>
    </source>
</evidence>
<proteinExistence type="predicted"/>
<dbReference type="AlphaFoldDB" id="W2CTG3"/>
<dbReference type="Proteomes" id="UP000018874">
    <property type="component" value="Unassembled WGS sequence"/>
</dbReference>
<comment type="caution">
    <text evidence="1">The sequence shown here is derived from an EMBL/GenBank/DDBJ whole genome shotgun (WGS) entry which is preliminary data.</text>
</comment>
<reference evidence="1 2" key="1">
    <citation type="submission" date="2013-11" db="EMBL/GenBank/DDBJ databases">
        <title>Single cell genomics of uncultured Tannerella BU063 (oral taxon 286).</title>
        <authorList>
            <person name="Beall C.J."/>
            <person name="Campbell A.G."/>
            <person name="Griffen A.L."/>
            <person name="Podar M."/>
            <person name="Leys E.J."/>
        </authorList>
    </citation>
    <scope>NUCLEOTIDE SEQUENCE [LARGE SCALE GENOMIC DNA]</scope>
    <source>
        <strain evidence="1">Cell 6/7/9</strain>
    </source>
</reference>
<protein>
    <submittedName>
        <fullName evidence="1">Uncharacterized protein</fullName>
    </submittedName>
</protein>
<gene>
    <name evidence="1" type="ORF">T231_08480</name>
</gene>